<protein>
    <submittedName>
        <fullName evidence="2">Nucleotidyltransferase domain-containing protein</fullName>
    </submittedName>
</protein>
<feature type="domain" description="Polymerase beta nucleotidyltransferase" evidence="1">
    <location>
        <begin position="16"/>
        <end position="61"/>
    </location>
</feature>
<dbReference type="InterPro" id="IPR041633">
    <property type="entry name" value="Polbeta"/>
</dbReference>
<reference evidence="2" key="1">
    <citation type="submission" date="2022-05" db="EMBL/GenBank/DDBJ databases">
        <title>Novel bacterial taxa in a minimal lignocellulolytic consortium and its capacity to transform plastics disclosed by genome-resolved metagenomics.</title>
        <authorList>
            <person name="Rodriguez C.A.D."/>
            <person name="Diaz-Garcia L."/>
            <person name="Herrera K."/>
            <person name="Tarazona N.A."/>
            <person name="Sproer C."/>
            <person name="Overmann J."/>
            <person name="Jimenez D.J."/>
        </authorList>
    </citation>
    <scope>NUCLEOTIDE SEQUENCE</scope>
    <source>
        <strain evidence="2">MAG5</strain>
    </source>
</reference>
<dbReference type="Pfam" id="PF18765">
    <property type="entry name" value="Polbeta"/>
    <property type="match status" value="1"/>
</dbReference>
<accession>A0A9J6ZCJ7</accession>
<dbReference type="SUPFAM" id="SSF81301">
    <property type="entry name" value="Nucleotidyltransferase"/>
    <property type="match status" value="1"/>
</dbReference>
<evidence type="ECO:0000259" key="1">
    <source>
        <dbReference type="Pfam" id="PF18765"/>
    </source>
</evidence>
<name>A0A9J6ZCJ7_9BACL</name>
<sequence length="259" mass="30665">MIDIQPWELAVEQFLSTWKENEDVVGALVCGSYITGEPSNRSDIDIHIILSEETQWRERGNCIMDGWLIEYFANPPQQIRYYFEEDFNEHRTMAMVQFITGKVLFDRTGNIEQLKLEALDWKAKSYETLSPSLIEMKKYSLWDAYDNLLDCLEQKRSDFSFVYYNSLCNLFDMYCSVLQLEQIPHYQISRYLTEDSYLRKYLKHPFPDQQFSIMFIEALNADNADKMIHCYNNMVDYVLKETGGFNIDGWKLRSNLQLG</sequence>
<gene>
    <name evidence="2" type="ORF">NAG76_18240</name>
</gene>
<proteinExistence type="predicted"/>
<evidence type="ECO:0000313" key="3">
    <source>
        <dbReference type="Proteomes" id="UP001056756"/>
    </source>
</evidence>
<dbReference type="Gene3D" id="3.30.460.10">
    <property type="entry name" value="Beta Polymerase, domain 2"/>
    <property type="match status" value="1"/>
</dbReference>
<dbReference type="InterPro" id="IPR043519">
    <property type="entry name" value="NT_sf"/>
</dbReference>
<dbReference type="KEGG" id="plig:NAG76_18240"/>
<dbReference type="Proteomes" id="UP001056756">
    <property type="component" value="Chromosome"/>
</dbReference>
<dbReference type="AlphaFoldDB" id="A0A9J6ZCJ7"/>
<organism evidence="2 3">
    <name type="scientific">Candidatus Pristimantibacillus lignocellulolyticus</name>
    <dbReference type="NCBI Taxonomy" id="2994561"/>
    <lineage>
        <taxon>Bacteria</taxon>
        <taxon>Bacillati</taxon>
        <taxon>Bacillota</taxon>
        <taxon>Bacilli</taxon>
        <taxon>Bacillales</taxon>
        <taxon>Paenibacillaceae</taxon>
        <taxon>Candidatus Pristimantibacillus</taxon>
    </lineage>
</organism>
<dbReference type="EMBL" id="CP097899">
    <property type="protein sequence ID" value="URN93748.1"/>
    <property type="molecule type" value="Genomic_DNA"/>
</dbReference>
<evidence type="ECO:0000313" key="2">
    <source>
        <dbReference type="EMBL" id="URN93748.1"/>
    </source>
</evidence>